<keyword evidence="2" id="KW-1185">Reference proteome</keyword>
<evidence type="ECO:0000313" key="1">
    <source>
        <dbReference type="EMBL" id="CAK9204068.1"/>
    </source>
</evidence>
<sequence length="99" mass="10863">MGVTMESRKREMRHREGANGRWVCRSSSAWTCSAAKQIRATRACMRDDPATVTTGLDVPSGKKDFFNDPATVVTKELDVVLPSGKKRTHGTSTACHLLV</sequence>
<name>A0ABP0TSP2_9BRYO</name>
<accession>A0ABP0TSP2</accession>
<gene>
    <name evidence="1" type="ORF">CSSPTR1EN2_LOCUS7201</name>
</gene>
<proteinExistence type="predicted"/>
<dbReference type="Proteomes" id="UP001497512">
    <property type="component" value="Chromosome 14"/>
</dbReference>
<reference evidence="1" key="1">
    <citation type="submission" date="2024-02" db="EMBL/GenBank/DDBJ databases">
        <authorList>
            <consortium name="ELIXIR-Norway"/>
            <consortium name="Elixir Norway"/>
        </authorList>
    </citation>
    <scope>NUCLEOTIDE SEQUENCE</scope>
</reference>
<organism evidence="1 2">
    <name type="scientific">Sphagnum troendelagicum</name>
    <dbReference type="NCBI Taxonomy" id="128251"/>
    <lineage>
        <taxon>Eukaryota</taxon>
        <taxon>Viridiplantae</taxon>
        <taxon>Streptophyta</taxon>
        <taxon>Embryophyta</taxon>
        <taxon>Bryophyta</taxon>
        <taxon>Sphagnophytina</taxon>
        <taxon>Sphagnopsida</taxon>
        <taxon>Sphagnales</taxon>
        <taxon>Sphagnaceae</taxon>
        <taxon>Sphagnum</taxon>
    </lineage>
</organism>
<protein>
    <submittedName>
        <fullName evidence="1">Uncharacterized protein</fullName>
    </submittedName>
</protein>
<dbReference type="EMBL" id="OZ019906">
    <property type="protein sequence ID" value="CAK9204068.1"/>
    <property type="molecule type" value="Genomic_DNA"/>
</dbReference>
<evidence type="ECO:0000313" key="2">
    <source>
        <dbReference type="Proteomes" id="UP001497512"/>
    </source>
</evidence>